<accession>A0AAE6V0E3</accession>
<dbReference type="PROSITE" id="PS50940">
    <property type="entry name" value="CHIT_BIND_II"/>
    <property type="match status" value="1"/>
</dbReference>
<gene>
    <name evidence="2" type="primary">ac145</name>
    <name evidence="2" type="ORF">Eudi_ORF10</name>
</gene>
<dbReference type="GO" id="GO:0008061">
    <property type="term" value="F:chitin binding"/>
    <property type="evidence" value="ECO:0007669"/>
    <property type="project" value="InterPro"/>
</dbReference>
<feature type="domain" description="Chitin-binding type-2" evidence="1">
    <location>
        <begin position="29"/>
        <end position="84"/>
    </location>
</feature>
<dbReference type="SMART" id="SM00494">
    <property type="entry name" value="ChtBD2"/>
    <property type="match status" value="1"/>
</dbReference>
<evidence type="ECO:0000259" key="1">
    <source>
        <dbReference type="PROSITE" id="PS50940"/>
    </source>
</evidence>
<dbReference type="GO" id="GO:0005576">
    <property type="term" value="C:extracellular region"/>
    <property type="evidence" value="ECO:0007669"/>
    <property type="project" value="InterPro"/>
</dbReference>
<evidence type="ECO:0000313" key="2">
    <source>
        <dbReference type="EMBL" id="QHB21669.1"/>
    </source>
</evidence>
<proteinExistence type="predicted"/>
<sequence>MWLLLALFIIIKLFVFYKMQKMHLDFHHDKICPKNYYGLAPDPFDCNGYYACPDTVQLFCPPDKQFDLNMYKCVDANLRNGCFDILQQHLLL</sequence>
<dbReference type="InterPro" id="IPR002557">
    <property type="entry name" value="Chitin-bd_dom"/>
</dbReference>
<dbReference type="SUPFAM" id="SSF57625">
    <property type="entry name" value="Invertebrate chitin-binding proteins"/>
    <property type="match status" value="1"/>
</dbReference>
<name>A0AAE6V0E3_9ABAC</name>
<dbReference type="Proteomes" id="UP000830275">
    <property type="component" value="Segment"/>
</dbReference>
<reference evidence="2 3" key="1">
    <citation type="journal article" date="2019" name="Viruses">
        <title>Genome Analysis of a Novel Clade II.b Alphabaculovirus Obtained from Artaxa digramma.</title>
        <authorList>
            <person name="Li J."/>
            <person name="Duan X."/>
            <person name="Wang Q."/>
            <person name="Zhang L."/>
            <person name="Deng F."/>
            <person name="Wang H."/>
            <person name="Hu Z."/>
            <person name="Wang M."/>
            <person name="Wang J."/>
        </authorList>
    </citation>
    <scope>NUCLEOTIDE SEQUENCE [LARGE SCALE GENOMIC DNA]</scope>
    <source>
        <strain evidence="2 3">424</strain>
    </source>
</reference>
<evidence type="ECO:0000313" key="3">
    <source>
        <dbReference type="Proteomes" id="UP000830275"/>
    </source>
</evidence>
<dbReference type="EMBL" id="MN233792">
    <property type="protein sequence ID" value="QHB21669.1"/>
    <property type="molecule type" value="Genomic_DNA"/>
</dbReference>
<dbReference type="InterPro" id="IPR036508">
    <property type="entry name" value="Chitin-bd_dom_sf"/>
</dbReference>
<organism evidence="2 3">
    <name type="scientific">Artaxa digramma nucleopolyhedrovirus</name>
    <dbReference type="NCBI Taxonomy" id="3070910"/>
    <lineage>
        <taxon>Viruses</taxon>
        <taxon>Viruses incertae sedis</taxon>
        <taxon>Naldaviricetes</taxon>
        <taxon>Lefavirales</taxon>
        <taxon>Baculoviridae</taxon>
        <taxon>Alphabaculovirus</taxon>
        <taxon>Alphabaculovirus ardigrammae</taxon>
    </lineage>
</organism>
<keyword evidence="3" id="KW-1185">Reference proteome</keyword>
<protein>
    <submittedName>
        <fullName evidence="2">Ac145</fullName>
    </submittedName>
</protein>